<proteinExistence type="predicted"/>
<dbReference type="STRING" id="762211.BSTEL_1158"/>
<keyword evidence="3" id="KW-1185">Reference proteome</keyword>
<keyword evidence="1" id="KW-0472">Membrane</keyword>
<feature type="transmembrane region" description="Helical" evidence="1">
    <location>
        <begin position="93"/>
        <end position="113"/>
    </location>
</feature>
<feature type="transmembrane region" description="Helical" evidence="1">
    <location>
        <begin position="333"/>
        <end position="355"/>
    </location>
</feature>
<feature type="transmembrane region" description="Helical" evidence="1">
    <location>
        <begin position="16"/>
        <end position="40"/>
    </location>
</feature>
<dbReference type="eggNOG" id="ENOG502ZMCZ">
    <property type="taxonomic scope" value="Bacteria"/>
</dbReference>
<gene>
    <name evidence="2" type="ORF">BSTEL_1158</name>
</gene>
<dbReference type="EMBL" id="JGZP01000015">
    <property type="protein sequence ID" value="KFI96125.1"/>
    <property type="molecule type" value="Genomic_DNA"/>
</dbReference>
<feature type="transmembrane region" description="Helical" evidence="1">
    <location>
        <begin position="52"/>
        <end position="72"/>
    </location>
</feature>
<evidence type="ECO:0000313" key="2">
    <source>
        <dbReference type="EMBL" id="KFI96125.1"/>
    </source>
</evidence>
<sequence>MVAAKDAYARRQADGAVVWTCVSVVCLLVAALAFASLAAPSSLPAWASTPDGMAVMAVVDLLMALFVFAVMCRANGVLVRLRWHHDVDYAGSFAATICASIAMGATLARVIQLGPFTRTVPFAVFLAGAMCAMDAAYVQYAASNRMTIALSRFMIAAGGIVAVSVALTVEAGVPVSVVAAACSVGGAWYMHAQANVILRVPDRYLLEWRRYMTQKWTVRGAVPKESRPLRTGDIAEDMRIFGAEYTVGLVVSHLYMVGGYGVMCATLPADPDPFITGGFAAYSVLLPCYLLFKPRTAGSMLERMLMRSCASLIPLMGLIAASRQESWNWLMPYLVFAVIGIGVIVAATTLVVSTGFKSLMLSRIGDWLVASSVALMGPAAFLASNAMDMIRGFMS</sequence>
<reference evidence="2 3" key="1">
    <citation type="submission" date="2014-03" db="EMBL/GenBank/DDBJ databases">
        <title>Genomics of Bifidobacteria.</title>
        <authorList>
            <person name="Ventura M."/>
            <person name="Milani C."/>
            <person name="Lugli G.A."/>
        </authorList>
    </citation>
    <scope>NUCLEOTIDE SEQUENCE [LARGE SCALE GENOMIC DNA]</scope>
    <source>
        <strain evidence="2 3">DSM 23968</strain>
    </source>
</reference>
<feature type="transmembrane region" description="Helical" evidence="1">
    <location>
        <begin position="119"/>
        <end position="137"/>
    </location>
</feature>
<keyword evidence="1" id="KW-0812">Transmembrane</keyword>
<feature type="transmembrane region" description="Helical" evidence="1">
    <location>
        <begin position="149"/>
        <end position="167"/>
    </location>
</feature>
<dbReference type="RefSeq" id="WP_034529324.1">
    <property type="nucleotide sequence ID" value="NZ_JGZP01000015.1"/>
</dbReference>
<name>A0A087DKS5_9BIFI</name>
<keyword evidence="1" id="KW-1133">Transmembrane helix</keyword>
<dbReference type="Proteomes" id="UP000029004">
    <property type="component" value="Unassembled WGS sequence"/>
</dbReference>
<dbReference type="AlphaFoldDB" id="A0A087DKS5"/>
<feature type="transmembrane region" description="Helical" evidence="1">
    <location>
        <begin position="247"/>
        <end position="268"/>
    </location>
</feature>
<comment type="caution">
    <text evidence="2">The sequence shown here is derived from an EMBL/GenBank/DDBJ whole genome shotgun (WGS) entry which is preliminary data.</text>
</comment>
<feature type="transmembrane region" description="Helical" evidence="1">
    <location>
        <begin position="173"/>
        <end position="190"/>
    </location>
</feature>
<protein>
    <submittedName>
        <fullName evidence="2">Membrane protein</fullName>
    </submittedName>
</protein>
<accession>A0A087DKS5</accession>
<evidence type="ECO:0000313" key="3">
    <source>
        <dbReference type="Proteomes" id="UP000029004"/>
    </source>
</evidence>
<evidence type="ECO:0000256" key="1">
    <source>
        <dbReference type="SAM" id="Phobius"/>
    </source>
</evidence>
<organism evidence="2 3">
    <name type="scientific">Bifidobacterium stellenboschense</name>
    <dbReference type="NCBI Taxonomy" id="762211"/>
    <lineage>
        <taxon>Bacteria</taxon>
        <taxon>Bacillati</taxon>
        <taxon>Actinomycetota</taxon>
        <taxon>Actinomycetes</taxon>
        <taxon>Bifidobacteriales</taxon>
        <taxon>Bifidobacteriaceae</taxon>
        <taxon>Bifidobacterium</taxon>
    </lineage>
</organism>
<feature type="transmembrane region" description="Helical" evidence="1">
    <location>
        <begin position="274"/>
        <end position="292"/>
    </location>
</feature>
<feature type="transmembrane region" description="Helical" evidence="1">
    <location>
        <begin position="367"/>
        <end position="387"/>
    </location>
</feature>
<dbReference type="OrthoDB" id="3228560at2"/>